<dbReference type="InterPro" id="IPR006683">
    <property type="entry name" value="Thioestr_dom"/>
</dbReference>
<evidence type="ECO:0000313" key="5">
    <source>
        <dbReference type="EMBL" id="MFC3883585.1"/>
    </source>
</evidence>
<protein>
    <submittedName>
        <fullName evidence="5">Acyl-CoA thioesterase</fullName>
        <ecNumber evidence="5">3.1.2.20</ecNumber>
    </submittedName>
</protein>
<proteinExistence type="inferred from homology"/>
<evidence type="ECO:0000313" key="6">
    <source>
        <dbReference type="Proteomes" id="UP001595752"/>
    </source>
</evidence>
<keyword evidence="6" id="KW-1185">Reference proteome</keyword>
<dbReference type="InterPro" id="IPR033120">
    <property type="entry name" value="HOTDOG_ACOT"/>
</dbReference>
<dbReference type="PANTHER" id="PTHR11049">
    <property type="entry name" value="ACYL COENZYME A THIOESTER HYDROLASE"/>
    <property type="match status" value="1"/>
</dbReference>
<organism evidence="5 6">
    <name type="scientific">Bacillus songklensis</name>
    <dbReference type="NCBI Taxonomy" id="1069116"/>
    <lineage>
        <taxon>Bacteria</taxon>
        <taxon>Bacillati</taxon>
        <taxon>Bacillota</taxon>
        <taxon>Bacilli</taxon>
        <taxon>Bacillales</taxon>
        <taxon>Bacillaceae</taxon>
        <taxon>Bacillus</taxon>
    </lineage>
</organism>
<dbReference type="SUPFAM" id="SSF54637">
    <property type="entry name" value="Thioesterase/thiol ester dehydrase-isomerase"/>
    <property type="match status" value="1"/>
</dbReference>
<dbReference type="InterPro" id="IPR029069">
    <property type="entry name" value="HotDog_dom_sf"/>
</dbReference>
<evidence type="ECO:0000256" key="2">
    <source>
        <dbReference type="ARBA" id="ARBA00022801"/>
    </source>
</evidence>
<dbReference type="Gene3D" id="3.10.129.10">
    <property type="entry name" value="Hotdog Thioesterase"/>
    <property type="match status" value="1"/>
</dbReference>
<keyword evidence="2 3" id="KW-0378">Hydrolase</keyword>
<dbReference type="EC" id="3.1.2.20" evidence="5"/>
<dbReference type="CDD" id="cd03442">
    <property type="entry name" value="BFIT_BACH"/>
    <property type="match status" value="1"/>
</dbReference>
<comment type="similarity">
    <text evidence="1">Belongs to the acyl coenzyme A hydrolase family.</text>
</comment>
<dbReference type="PROSITE" id="PS51770">
    <property type="entry name" value="HOTDOG_ACOT"/>
    <property type="match status" value="1"/>
</dbReference>
<evidence type="ECO:0000259" key="4">
    <source>
        <dbReference type="PROSITE" id="PS51770"/>
    </source>
</evidence>
<feature type="domain" description="HotDog ACOT-type" evidence="4">
    <location>
        <begin position="7"/>
        <end position="119"/>
    </location>
</feature>
<dbReference type="RefSeq" id="WP_377914192.1">
    <property type="nucleotide sequence ID" value="NZ_JBHRZT010000032.1"/>
</dbReference>
<dbReference type="Proteomes" id="UP001595752">
    <property type="component" value="Unassembled WGS sequence"/>
</dbReference>
<dbReference type="EMBL" id="JBHRZT010000032">
    <property type="protein sequence ID" value="MFC3883585.1"/>
    <property type="molecule type" value="Genomic_DNA"/>
</dbReference>
<dbReference type="Pfam" id="PF03061">
    <property type="entry name" value="4HBT"/>
    <property type="match status" value="1"/>
</dbReference>
<dbReference type="GO" id="GO:0047617">
    <property type="term" value="F:fatty acyl-CoA hydrolase activity"/>
    <property type="evidence" value="ECO:0007669"/>
    <property type="project" value="UniProtKB-EC"/>
</dbReference>
<evidence type="ECO:0000256" key="1">
    <source>
        <dbReference type="ARBA" id="ARBA00010458"/>
    </source>
</evidence>
<dbReference type="PANTHER" id="PTHR11049:SF24">
    <property type="entry name" value="CYTOSOLIC ACYL COENZYME A THIOESTER HYDROLASE"/>
    <property type="match status" value="1"/>
</dbReference>
<evidence type="ECO:0000256" key="3">
    <source>
        <dbReference type="PROSITE-ProRule" id="PRU01106"/>
    </source>
</evidence>
<accession>A0ABV8B0Z8</accession>
<gene>
    <name evidence="5" type="ORF">ACFOU2_08710</name>
</gene>
<comment type="caution">
    <text evidence="5">The sequence shown here is derived from an EMBL/GenBank/DDBJ whole genome shotgun (WGS) entry which is preliminary data.</text>
</comment>
<name>A0ABV8B0Z8_9BACI</name>
<sequence length="173" mass="19074">MEALPCRVSRIITTEHVFPNNLNNHQTLFGGHIVAQMDMAASISATRHARKLCVTASIDHVDFLGPVTEVDYISYESFVVLTGKTSLIVFVKAVAENLFSGDRRIAATSFLTFVALENGKPVPVPAVLPETEEELALHHLAKKRKEKIGDKIEQSKVLARILTSERKAPTDLI</sequence>
<reference evidence="6" key="1">
    <citation type="journal article" date="2019" name="Int. J. Syst. Evol. Microbiol.">
        <title>The Global Catalogue of Microorganisms (GCM) 10K type strain sequencing project: providing services to taxonomists for standard genome sequencing and annotation.</title>
        <authorList>
            <consortium name="The Broad Institute Genomics Platform"/>
            <consortium name="The Broad Institute Genome Sequencing Center for Infectious Disease"/>
            <person name="Wu L."/>
            <person name="Ma J."/>
        </authorList>
    </citation>
    <scope>NUCLEOTIDE SEQUENCE [LARGE SCALE GENOMIC DNA]</scope>
    <source>
        <strain evidence="6">CCUG 61889</strain>
    </source>
</reference>
<dbReference type="InterPro" id="IPR040170">
    <property type="entry name" value="Cytosol_ACT"/>
</dbReference>